<dbReference type="Gene3D" id="1.20.1250.20">
    <property type="entry name" value="MFS general substrate transporter like domains"/>
    <property type="match status" value="1"/>
</dbReference>
<comment type="caution">
    <text evidence="7">The sequence shown here is derived from an EMBL/GenBank/DDBJ whole genome shotgun (WGS) entry which is preliminary data.</text>
</comment>
<feature type="transmembrane region" description="Helical" evidence="5">
    <location>
        <begin position="301"/>
        <end position="320"/>
    </location>
</feature>
<sequence length="391" mass="39552">MPEVTAARNAVALTFALNGFCFASMVSRIPDLRSGLALDNGALGLLLLAIATGSVLALPSAGRLIERFGAVNVVRLGGLATAVGLLGLSLGVSVLGSVAAAAVGFFGYGLGTGVWDVAMNVEGAEVERRMARTVMPRFHAAWSLGSIAGAALGIPMAALGVPLPLHVGLAGVVALGLLVRLGRAFLPPVPVEEHAVRSRSAWREPRTLAIGVMVLAFATVEGSANDWLSLAIIDGYDAAHWVGVVGYSVFVTAMTVGRLLGPVLLDRWGRAPVLWTTAVAAAAGIVLVVAGGNWALVGLGIVVWGLGASLGFPVGMSAAADDPARSAARVSVVSTIGYAAFLAGPPLLGQLGDRVGTLDSLLAVALLMAPAALTVAAVRPSRAATRTVVEA</sequence>
<feature type="transmembrane region" description="Helical" evidence="5">
    <location>
        <begin position="139"/>
        <end position="159"/>
    </location>
</feature>
<dbReference type="InterPro" id="IPR051788">
    <property type="entry name" value="MFS_Transporter"/>
</dbReference>
<accession>A0A7Y9E4T2</accession>
<feature type="transmembrane region" description="Helical" evidence="5">
    <location>
        <begin position="98"/>
        <end position="118"/>
    </location>
</feature>
<feature type="transmembrane region" description="Helical" evidence="5">
    <location>
        <begin position="239"/>
        <end position="261"/>
    </location>
</feature>
<dbReference type="PROSITE" id="PS50850">
    <property type="entry name" value="MFS"/>
    <property type="match status" value="1"/>
</dbReference>
<proteinExistence type="predicted"/>
<feature type="transmembrane region" description="Helical" evidence="5">
    <location>
        <begin position="327"/>
        <end position="348"/>
    </location>
</feature>
<feature type="transmembrane region" description="Helical" evidence="5">
    <location>
        <begin position="273"/>
        <end position="295"/>
    </location>
</feature>
<evidence type="ECO:0000256" key="2">
    <source>
        <dbReference type="ARBA" id="ARBA00022692"/>
    </source>
</evidence>
<evidence type="ECO:0000259" key="6">
    <source>
        <dbReference type="PROSITE" id="PS50850"/>
    </source>
</evidence>
<feature type="transmembrane region" description="Helical" evidence="5">
    <location>
        <begin position="42"/>
        <end position="61"/>
    </location>
</feature>
<dbReference type="EMBL" id="JACCBG010000001">
    <property type="protein sequence ID" value="NYD41253.1"/>
    <property type="molecule type" value="Genomic_DNA"/>
</dbReference>
<dbReference type="Pfam" id="PF07690">
    <property type="entry name" value="MFS_1"/>
    <property type="match status" value="1"/>
</dbReference>
<evidence type="ECO:0000256" key="5">
    <source>
        <dbReference type="SAM" id="Phobius"/>
    </source>
</evidence>
<keyword evidence="8" id="KW-1185">Reference proteome</keyword>
<evidence type="ECO:0000256" key="3">
    <source>
        <dbReference type="ARBA" id="ARBA00022989"/>
    </source>
</evidence>
<dbReference type="InterPro" id="IPR020846">
    <property type="entry name" value="MFS_dom"/>
</dbReference>
<dbReference type="RefSeq" id="WP_343051998.1">
    <property type="nucleotide sequence ID" value="NZ_JACCBG010000001.1"/>
</dbReference>
<feature type="transmembrane region" description="Helical" evidence="5">
    <location>
        <begin position="165"/>
        <end position="186"/>
    </location>
</feature>
<organism evidence="7 8">
    <name type="scientific">Nocardioides panaciterrulae</name>
    <dbReference type="NCBI Taxonomy" id="661492"/>
    <lineage>
        <taxon>Bacteria</taxon>
        <taxon>Bacillati</taxon>
        <taxon>Actinomycetota</taxon>
        <taxon>Actinomycetes</taxon>
        <taxon>Propionibacteriales</taxon>
        <taxon>Nocardioidaceae</taxon>
        <taxon>Nocardioides</taxon>
    </lineage>
</organism>
<name>A0A7Y9E4T2_9ACTN</name>
<dbReference type="InterPro" id="IPR036259">
    <property type="entry name" value="MFS_trans_sf"/>
</dbReference>
<dbReference type="CDD" id="cd17393">
    <property type="entry name" value="MFS_MosC_like"/>
    <property type="match status" value="1"/>
</dbReference>
<dbReference type="PANTHER" id="PTHR23514:SF13">
    <property type="entry name" value="INNER MEMBRANE PROTEIN YBJJ"/>
    <property type="match status" value="1"/>
</dbReference>
<dbReference type="InterPro" id="IPR011701">
    <property type="entry name" value="MFS"/>
</dbReference>
<reference evidence="7 8" key="1">
    <citation type="submission" date="2020-07" db="EMBL/GenBank/DDBJ databases">
        <title>Sequencing the genomes of 1000 actinobacteria strains.</title>
        <authorList>
            <person name="Klenk H.-P."/>
        </authorList>
    </citation>
    <scope>NUCLEOTIDE SEQUENCE [LARGE SCALE GENOMIC DNA]</scope>
    <source>
        <strain evidence="7 8">DSM 21350</strain>
    </source>
</reference>
<evidence type="ECO:0000313" key="8">
    <source>
        <dbReference type="Proteomes" id="UP000535511"/>
    </source>
</evidence>
<dbReference type="GO" id="GO:0005886">
    <property type="term" value="C:plasma membrane"/>
    <property type="evidence" value="ECO:0007669"/>
    <property type="project" value="UniProtKB-SubCell"/>
</dbReference>
<feature type="transmembrane region" description="Helical" evidence="5">
    <location>
        <begin position="207"/>
        <end position="233"/>
    </location>
</feature>
<evidence type="ECO:0000256" key="1">
    <source>
        <dbReference type="ARBA" id="ARBA00004651"/>
    </source>
</evidence>
<evidence type="ECO:0000256" key="4">
    <source>
        <dbReference type="ARBA" id="ARBA00023136"/>
    </source>
</evidence>
<keyword evidence="3 5" id="KW-1133">Transmembrane helix</keyword>
<dbReference type="Proteomes" id="UP000535511">
    <property type="component" value="Unassembled WGS sequence"/>
</dbReference>
<evidence type="ECO:0000313" key="7">
    <source>
        <dbReference type="EMBL" id="NYD41253.1"/>
    </source>
</evidence>
<dbReference type="PANTHER" id="PTHR23514">
    <property type="entry name" value="BYPASS OF STOP CODON PROTEIN 6"/>
    <property type="match status" value="1"/>
</dbReference>
<dbReference type="AlphaFoldDB" id="A0A7Y9E4T2"/>
<feature type="domain" description="Major facilitator superfamily (MFS) profile" evidence="6">
    <location>
        <begin position="7"/>
        <end position="383"/>
    </location>
</feature>
<dbReference type="GO" id="GO:0022857">
    <property type="term" value="F:transmembrane transporter activity"/>
    <property type="evidence" value="ECO:0007669"/>
    <property type="project" value="InterPro"/>
</dbReference>
<feature type="transmembrane region" description="Helical" evidence="5">
    <location>
        <begin position="73"/>
        <end position="92"/>
    </location>
</feature>
<keyword evidence="4 5" id="KW-0472">Membrane</keyword>
<feature type="transmembrane region" description="Helical" evidence="5">
    <location>
        <begin position="360"/>
        <end position="378"/>
    </location>
</feature>
<feature type="transmembrane region" description="Helical" evidence="5">
    <location>
        <begin position="12"/>
        <end position="30"/>
    </location>
</feature>
<gene>
    <name evidence="7" type="ORF">BJZ21_001336</name>
</gene>
<dbReference type="SUPFAM" id="SSF103473">
    <property type="entry name" value="MFS general substrate transporter"/>
    <property type="match status" value="1"/>
</dbReference>
<keyword evidence="2 5" id="KW-0812">Transmembrane</keyword>
<comment type="subcellular location">
    <subcellularLocation>
        <location evidence="1">Cell membrane</location>
        <topology evidence="1">Multi-pass membrane protein</topology>
    </subcellularLocation>
</comment>
<protein>
    <submittedName>
        <fullName evidence="7">MFS family permease</fullName>
    </submittedName>
</protein>